<dbReference type="Pfam" id="PF01471">
    <property type="entry name" value="PG_binding_1"/>
    <property type="match status" value="1"/>
</dbReference>
<name>A0ABY2X9M2_9RHOB</name>
<dbReference type="EMBL" id="VCPC01000002">
    <property type="protein sequence ID" value="TMV12743.1"/>
    <property type="molecule type" value="Genomic_DNA"/>
</dbReference>
<proteinExistence type="predicted"/>
<dbReference type="InterPro" id="IPR036366">
    <property type="entry name" value="PGBDSf"/>
</dbReference>
<feature type="domain" description="Peptidoglycan binding-like" evidence="2">
    <location>
        <begin position="70"/>
        <end position="114"/>
    </location>
</feature>
<evidence type="ECO:0000313" key="3">
    <source>
        <dbReference type="EMBL" id="TMV12743.1"/>
    </source>
</evidence>
<dbReference type="SUPFAM" id="SSF47090">
    <property type="entry name" value="PGBD-like"/>
    <property type="match status" value="1"/>
</dbReference>
<accession>A0ABY2X9M2</accession>
<gene>
    <name evidence="3" type="ORF">FGK64_08020</name>
</gene>
<organism evidence="3 4">
    <name type="scientific">Arenibacterium halophilum</name>
    <dbReference type="NCBI Taxonomy" id="2583821"/>
    <lineage>
        <taxon>Bacteria</taxon>
        <taxon>Pseudomonadati</taxon>
        <taxon>Pseudomonadota</taxon>
        <taxon>Alphaproteobacteria</taxon>
        <taxon>Rhodobacterales</taxon>
        <taxon>Paracoccaceae</taxon>
        <taxon>Arenibacterium</taxon>
    </lineage>
</organism>
<keyword evidence="4" id="KW-1185">Reference proteome</keyword>
<evidence type="ECO:0000259" key="2">
    <source>
        <dbReference type="Pfam" id="PF01471"/>
    </source>
</evidence>
<sequence>MLKRNLCASLMAASVIVFPVERAQADRGAALLGGALLGGIIVNEINKNKRRRTVSSGSSAAYSAQRAQNRQVQTALNYFGYNAGTVDGSLGSRSRAAISQYQAQMGFNPDGGLDDYERDFLLGSHQRAMASSHVAPYNQIVAQQGPAGLLRTYRNEQLGISTTTAVQPAPAPAPAPAPVPVATAPAPQPMPAPTPAPAATPAPTEPVSVTTRSDNASLPSFTFGQADRSVSQHCSEINVLTAANGGITAPGRVTDSEFALNEQFCLARTHAMAESNSITATIPNLTEAQIEQQCQGLAQVIKPQLSALPTARPDMVISDASAVLQGSGQPMAQLISGGKVCLGVGYRTDNAEMALASAVLLSAAGQLGYGEAVSHHMREGFGTAQADAAKSGAWMSLALNAVTSTAGAAVMGQSQDRVAVLQDASQGSASGGASAGLPVFPAPSGN</sequence>
<feature type="compositionally biased region" description="Pro residues" evidence="1">
    <location>
        <begin position="186"/>
        <end position="204"/>
    </location>
</feature>
<evidence type="ECO:0000256" key="1">
    <source>
        <dbReference type="SAM" id="MobiDB-lite"/>
    </source>
</evidence>
<evidence type="ECO:0000313" key="4">
    <source>
        <dbReference type="Proteomes" id="UP001191082"/>
    </source>
</evidence>
<dbReference type="RefSeq" id="WP_138863297.1">
    <property type="nucleotide sequence ID" value="NZ_VCPC01000002.1"/>
</dbReference>
<dbReference type="Proteomes" id="UP001191082">
    <property type="component" value="Unassembled WGS sequence"/>
</dbReference>
<comment type="caution">
    <text evidence="3">The sequence shown here is derived from an EMBL/GenBank/DDBJ whole genome shotgun (WGS) entry which is preliminary data.</text>
</comment>
<protein>
    <submittedName>
        <fullName evidence="3">Peptidoglycan-binding protein</fullName>
    </submittedName>
</protein>
<dbReference type="Gene3D" id="1.10.101.10">
    <property type="entry name" value="PGBD-like superfamily/PGBD"/>
    <property type="match status" value="1"/>
</dbReference>
<feature type="region of interest" description="Disordered" evidence="1">
    <location>
        <begin position="427"/>
        <end position="446"/>
    </location>
</feature>
<dbReference type="InterPro" id="IPR036365">
    <property type="entry name" value="PGBD-like_sf"/>
</dbReference>
<feature type="region of interest" description="Disordered" evidence="1">
    <location>
        <begin position="164"/>
        <end position="214"/>
    </location>
</feature>
<dbReference type="InterPro" id="IPR002477">
    <property type="entry name" value="Peptidoglycan-bd-like"/>
</dbReference>
<feature type="compositionally biased region" description="Pro residues" evidence="1">
    <location>
        <begin position="169"/>
        <end position="179"/>
    </location>
</feature>
<reference evidence="3 4" key="1">
    <citation type="submission" date="2019-05" db="EMBL/GenBank/DDBJ databases">
        <title>Marivita sp. nov. isolated from sea sediment.</title>
        <authorList>
            <person name="Kim W."/>
        </authorList>
    </citation>
    <scope>NUCLEOTIDE SEQUENCE [LARGE SCALE GENOMIC DNA]</scope>
    <source>
        <strain evidence="3 4">CAU 1492</strain>
    </source>
</reference>